<gene>
    <name evidence="1" type="ORF">B296_00037289</name>
</gene>
<accession>A0A426XEV6</accession>
<comment type="caution">
    <text evidence="1">The sequence shown here is derived from an EMBL/GenBank/DDBJ whole genome shotgun (WGS) entry which is preliminary data.</text>
</comment>
<dbReference type="AlphaFoldDB" id="A0A426XEV6"/>
<sequence>MHLQFGHEGDDLHSMTRRWQLTQTTAAMLPHEPCCFFASSGVADLEFGVSSELEKVEMLSSKSRSRKTDPTIALFDPSSSGLAPCSASLLPLSQIDSENTVGTRARSEVDKEEVENVEGMSRNGELPTAFVRLYHAGSGH</sequence>
<evidence type="ECO:0000313" key="2">
    <source>
        <dbReference type="Proteomes" id="UP000287651"/>
    </source>
</evidence>
<dbReference type="Proteomes" id="UP000287651">
    <property type="component" value="Unassembled WGS sequence"/>
</dbReference>
<evidence type="ECO:0000313" key="1">
    <source>
        <dbReference type="EMBL" id="RRT38017.1"/>
    </source>
</evidence>
<name>A0A426XEV6_ENSVE</name>
<organism evidence="1 2">
    <name type="scientific">Ensete ventricosum</name>
    <name type="common">Abyssinian banana</name>
    <name type="synonym">Musa ensete</name>
    <dbReference type="NCBI Taxonomy" id="4639"/>
    <lineage>
        <taxon>Eukaryota</taxon>
        <taxon>Viridiplantae</taxon>
        <taxon>Streptophyta</taxon>
        <taxon>Embryophyta</taxon>
        <taxon>Tracheophyta</taxon>
        <taxon>Spermatophyta</taxon>
        <taxon>Magnoliopsida</taxon>
        <taxon>Liliopsida</taxon>
        <taxon>Zingiberales</taxon>
        <taxon>Musaceae</taxon>
        <taxon>Ensete</taxon>
    </lineage>
</organism>
<proteinExistence type="predicted"/>
<dbReference type="EMBL" id="AMZH03021634">
    <property type="protein sequence ID" value="RRT38017.1"/>
    <property type="molecule type" value="Genomic_DNA"/>
</dbReference>
<protein>
    <submittedName>
        <fullName evidence="1">Uncharacterized protein</fullName>
    </submittedName>
</protein>
<reference evidence="1 2" key="1">
    <citation type="journal article" date="2014" name="Agronomy (Basel)">
        <title>A Draft Genome Sequence for Ensete ventricosum, the Drought-Tolerant Tree Against Hunger.</title>
        <authorList>
            <person name="Harrison J."/>
            <person name="Moore K.A."/>
            <person name="Paszkiewicz K."/>
            <person name="Jones T."/>
            <person name="Grant M."/>
            <person name="Ambacheew D."/>
            <person name="Muzemil S."/>
            <person name="Studholme D.J."/>
        </authorList>
    </citation>
    <scope>NUCLEOTIDE SEQUENCE [LARGE SCALE GENOMIC DNA]</scope>
</reference>